<gene>
    <name evidence="8" type="ORF">CLO192961_LOCUS59659</name>
</gene>
<dbReference type="Pfam" id="PF00069">
    <property type="entry name" value="Pkinase"/>
    <property type="match status" value="1"/>
</dbReference>
<organism evidence="8 9">
    <name type="scientific">Bionectria ochroleuca</name>
    <name type="common">Gliocladium roseum</name>
    <dbReference type="NCBI Taxonomy" id="29856"/>
    <lineage>
        <taxon>Eukaryota</taxon>
        <taxon>Fungi</taxon>
        <taxon>Dikarya</taxon>
        <taxon>Ascomycota</taxon>
        <taxon>Pezizomycotina</taxon>
        <taxon>Sordariomycetes</taxon>
        <taxon>Hypocreomycetidae</taxon>
        <taxon>Hypocreales</taxon>
        <taxon>Bionectriaceae</taxon>
        <taxon>Clonostachys</taxon>
    </lineage>
</organism>
<keyword evidence="9" id="KW-1185">Reference proteome</keyword>
<dbReference type="Proteomes" id="UP000766486">
    <property type="component" value="Unassembled WGS sequence"/>
</dbReference>
<evidence type="ECO:0000313" key="8">
    <source>
        <dbReference type="EMBL" id="VUC21642.1"/>
    </source>
</evidence>
<keyword evidence="3" id="KW-0547">Nucleotide-binding</keyword>
<feature type="compositionally biased region" description="Low complexity" evidence="6">
    <location>
        <begin position="377"/>
        <end position="393"/>
    </location>
</feature>
<dbReference type="PANTHER" id="PTHR24349">
    <property type="entry name" value="SERINE/THREONINE-PROTEIN KINASE"/>
    <property type="match status" value="1"/>
</dbReference>
<dbReference type="InterPro" id="IPR050205">
    <property type="entry name" value="CDPK_Ser/Thr_kinases"/>
</dbReference>
<dbReference type="SUPFAM" id="SSF48464">
    <property type="entry name" value="ENTH/VHS domain"/>
    <property type="match status" value="1"/>
</dbReference>
<keyword evidence="1" id="KW-0723">Serine/threonine-protein kinase</keyword>
<reference evidence="8 9" key="1">
    <citation type="submission" date="2019-06" db="EMBL/GenBank/DDBJ databases">
        <authorList>
            <person name="Broberg M."/>
        </authorList>
    </citation>
    <scope>NUCLEOTIDE SEQUENCE [LARGE SCALE GENOMIC DNA]</scope>
</reference>
<evidence type="ECO:0000256" key="6">
    <source>
        <dbReference type="SAM" id="MobiDB-lite"/>
    </source>
</evidence>
<dbReference type="InterPro" id="IPR000719">
    <property type="entry name" value="Prot_kinase_dom"/>
</dbReference>
<dbReference type="PROSITE" id="PS50011">
    <property type="entry name" value="PROTEIN_KINASE_DOM"/>
    <property type="match status" value="1"/>
</dbReference>
<keyword evidence="2" id="KW-0808">Transferase</keyword>
<keyword evidence="4" id="KW-0418">Kinase</keyword>
<feature type="region of interest" description="Disordered" evidence="6">
    <location>
        <begin position="149"/>
        <end position="349"/>
    </location>
</feature>
<feature type="domain" description="Protein kinase" evidence="7">
    <location>
        <begin position="441"/>
        <end position="719"/>
    </location>
</feature>
<protein>
    <recommendedName>
        <fullName evidence="7">Protein kinase domain-containing protein</fullName>
    </recommendedName>
</protein>
<dbReference type="PROSITE" id="PS00108">
    <property type="entry name" value="PROTEIN_KINASE_ST"/>
    <property type="match status" value="1"/>
</dbReference>
<keyword evidence="5" id="KW-0067">ATP-binding</keyword>
<evidence type="ECO:0000256" key="1">
    <source>
        <dbReference type="ARBA" id="ARBA00022527"/>
    </source>
</evidence>
<accession>A0ABY6TVE3</accession>
<evidence type="ECO:0000259" key="7">
    <source>
        <dbReference type="PROSITE" id="PS50011"/>
    </source>
</evidence>
<name>A0ABY6TVE3_BIOOC</name>
<evidence type="ECO:0000256" key="2">
    <source>
        <dbReference type="ARBA" id="ARBA00022679"/>
    </source>
</evidence>
<dbReference type="Gene3D" id="1.10.510.10">
    <property type="entry name" value="Transferase(Phosphotransferase) domain 1"/>
    <property type="match status" value="1"/>
</dbReference>
<feature type="compositionally biased region" description="Polar residues" evidence="6">
    <location>
        <begin position="330"/>
        <end position="342"/>
    </location>
</feature>
<proteinExistence type="predicted"/>
<dbReference type="InterPro" id="IPR011009">
    <property type="entry name" value="Kinase-like_dom_sf"/>
</dbReference>
<feature type="region of interest" description="Disordered" evidence="6">
    <location>
        <begin position="366"/>
        <end position="401"/>
    </location>
</feature>
<dbReference type="EMBL" id="CABFNS010000431">
    <property type="protein sequence ID" value="VUC21642.1"/>
    <property type="molecule type" value="Genomic_DNA"/>
</dbReference>
<dbReference type="Gene3D" id="1.25.40.90">
    <property type="match status" value="1"/>
</dbReference>
<evidence type="ECO:0000313" key="9">
    <source>
        <dbReference type="Proteomes" id="UP000766486"/>
    </source>
</evidence>
<feature type="compositionally biased region" description="Polar residues" evidence="6">
    <location>
        <begin position="161"/>
        <end position="174"/>
    </location>
</feature>
<dbReference type="InterPro" id="IPR008942">
    <property type="entry name" value="ENTH_VHS"/>
</dbReference>
<evidence type="ECO:0000256" key="3">
    <source>
        <dbReference type="ARBA" id="ARBA00022741"/>
    </source>
</evidence>
<comment type="caution">
    <text evidence="8">The sequence shown here is derived from an EMBL/GenBank/DDBJ whole genome shotgun (WGS) entry which is preliminary data.</text>
</comment>
<evidence type="ECO:0000256" key="5">
    <source>
        <dbReference type="ARBA" id="ARBA00022840"/>
    </source>
</evidence>
<evidence type="ECO:0000256" key="4">
    <source>
        <dbReference type="ARBA" id="ARBA00022777"/>
    </source>
</evidence>
<dbReference type="InterPro" id="IPR008271">
    <property type="entry name" value="Ser/Thr_kinase_AS"/>
</dbReference>
<dbReference type="SUPFAM" id="SSF56112">
    <property type="entry name" value="Protein kinase-like (PK-like)"/>
    <property type="match status" value="1"/>
</dbReference>
<feature type="compositionally biased region" description="Basic and acidic residues" evidence="6">
    <location>
        <begin position="149"/>
        <end position="160"/>
    </location>
</feature>
<sequence length="760" mass="84414">MGTLFRAFRAGFNLAGVTTSPPDPDKPPDWASLQKTCSFTFKSEAYLDEVCFSFNARLKEWPQKPTHYTFKYLQAIDFCFHLGAPRMVDWGLDNITLIEDVGVIKPGVGKTGDAHELARLRSYGQELADLLRDQERLERERGGIEWKGENEESGHCRLDNRSLSPYSRSNNSPDHSVFVEEPTPRSLPQKPLSGPALPERRKLPPPWTPKSTSTADSGVSFGSVGPQLSPKPSKSELGRKQSRNSLLGGPSDSRSGAVESGNPSPRLSPKPSQPRLHRERSQNSLLDKSGDPRPGAIESGSPSPRLTPKPSQPRLHKERSRNSLIDKPSDSQPRAINGSNHNAKALTPNAMVREFKVRKDTFELQLNAQADRQPRNPVASPAPSSESRRLSPSPRRHHLPDLVRDSRLDTIFDLGSRTVCHISFITNLASRQRRVKTEVKWKRSKRIGAGGFGSIWLERCVEGQSLGQLRAVKEIAKQPDATHAVDYTRELEAIAKFSHERYSAFFVQSTGWYEDEDSIFIPMDYHELGDLQHFVKKPLPEREVKDIVSQILEGLAVMHDNGFTHRDLKPANILVVETSPQWWVKITDFGISKRAEESSPLCTVIGTPAYLAPEVRNMQHRPRHLGPGGNSTARQRDSYTNAVDLWSTGVIAYQLLTTQLVFSEPGSLQNYTGGRENFPRRALTRVGASDICSELLGKLLSPAAAGRPSATEALAHPWMLTSDMAGSQAGKPSKFLDTYHSPQVYSVTEEASAEWPSTLG</sequence>
<dbReference type="SMART" id="SM00220">
    <property type="entry name" value="S_TKc"/>
    <property type="match status" value="1"/>
</dbReference>